<evidence type="ECO:0000259" key="8">
    <source>
        <dbReference type="Pfam" id="PF22571"/>
    </source>
</evidence>
<feature type="transmembrane region" description="Helical" evidence="6">
    <location>
        <begin position="133"/>
        <end position="160"/>
    </location>
</feature>
<dbReference type="GO" id="GO:0005886">
    <property type="term" value="C:plasma membrane"/>
    <property type="evidence" value="ECO:0007669"/>
    <property type="project" value="UniProtKB-SubCell"/>
</dbReference>
<dbReference type="Pfam" id="PF04024">
    <property type="entry name" value="PspC"/>
    <property type="match status" value="1"/>
</dbReference>
<dbReference type="RefSeq" id="WP_100211407.1">
    <property type="nucleotide sequence ID" value="NZ_CP138495.1"/>
</dbReference>
<sequence length="562" mass="64304">MNKTININLGGFFFHIDETAYQKLKRYLDAIALSLSNDPQGKDEIIADIEARISELLLERITDARQVVNNTDIDDIITIMGQPEDYTDTEDAFTDSSSSKRKTNVRKLFRDGNDKFLGGVASGLSHYFNIDVIWVRIAFIALTFGFGFSPLVYIMLWILLPEAKTTSEKLQMEGEDVNIDNIEKKIRDEFNYFSSKIKDGASELGDKFSSADYEKLRNQTKSGLHDFLNTLGKITTAIFSIFGKFIGVLLMLVAAIVLLSLIIGGFSIGSLEFINIGNNITYYPAFFYDSILPKWILILLFLIVIGIPFLILFILGLRIISSSINKLTKTTSLTLLGVWILAVFGLTFTGIEYGTTKAYDGLKVTKSNLPFNSKDTIHLKVVNNDELYYRHNFRRRKSHHIVDFNGKEKSYCNNVKIDVQESDINIPFIEVKKHSEGKNRREANEYAKEILYQFNTTNNEIILNGYFLSSPNNLYKDESVLVTIYIPKGTTIFFTHSSKHFLYQIDNTENIYDKDMINHYFKMGSKGFYCTDCYAYETYIEEKKNNKPPQLKANDNRAQIEF</sequence>
<reference evidence="10 11" key="1">
    <citation type="submission" date="2016-11" db="EMBL/GenBank/DDBJ databases">
        <authorList>
            <person name="Jaros S."/>
            <person name="Januszkiewicz K."/>
            <person name="Wedrychowicz H."/>
        </authorList>
    </citation>
    <scope>NUCLEOTIDE SEQUENCE [LARGE SCALE GENOMIC DNA]</scope>
    <source>
        <strain evidence="10">NCIMB 2154T</strain>
    </source>
</reference>
<name>A0A2H1EBG8_9FLAO</name>
<evidence type="ECO:0000259" key="9">
    <source>
        <dbReference type="Pfam" id="PF22744"/>
    </source>
</evidence>
<evidence type="ECO:0000256" key="3">
    <source>
        <dbReference type="ARBA" id="ARBA00022692"/>
    </source>
</evidence>
<feature type="transmembrane region" description="Helical" evidence="6">
    <location>
        <begin position="245"/>
        <end position="268"/>
    </location>
</feature>
<dbReference type="GeneID" id="47723520"/>
<gene>
    <name evidence="10" type="ORF">MARIT_2038</name>
</gene>
<dbReference type="PANTHER" id="PTHR33885">
    <property type="entry name" value="PHAGE SHOCK PROTEIN C"/>
    <property type="match status" value="1"/>
</dbReference>
<evidence type="ECO:0000259" key="7">
    <source>
        <dbReference type="Pfam" id="PF04024"/>
    </source>
</evidence>
<organism evidence="10 11">
    <name type="scientific">Tenacibaculum maritimum NCIMB 2154</name>
    <dbReference type="NCBI Taxonomy" id="1349785"/>
    <lineage>
        <taxon>Bacteria</taxon>
        <taxon>Pseudomonadati</taxon>
        <taxon>Bacteroidota</taxon>
        <taxon>Flavobacteriia</taxon>
        <taxon>Flavobacteriales</taxon>
        <taxon>Flavobacteriaceae</taxon>
        <taxon>Tenacibaculum</taxon>
    </lineage>
</organism>
<feature type="domain" description="Phage shock protein PspC N-terminal" evidence="7">
    <location>
        <begin position="106"/>
        <end position="163"/>
    </location>
</feature>
<dbReference type="EMBL" id="LT634361">
    <property type="protein sequence ID" value="SFZ83382.1"/>
    <property type="molecule type" value="Genomic_DNA"/>
</dbReference>
<feature type="domain" description="PspC-related ToastRack" evidence="9">
    <location>
        <begin position="402"/>
        <end position="534"/>
    </location>
</feature>
<dbReference type="InterPro" id="IPR052027">
    <property type="entry name" value="PspC"/>
</dbReference>
<feature type="transmembrane region" description="Helical" evidence="6">
    <location>
        <begin position="295"/>
        <end position="320"/>
    </location>
</feature>
<feature type="domain" description="PspC-related transmembrane region" evidence="8">
    <location>
        <begin position="214"/>
        <end position="355"/>
    </location>
</feature>
<dbReference type="STRING" id="1349785.GCA_000509405_01432"/>
<comment type="subcellular location">
    <subcellularLocation>
        <location evidence="1">Cell membrane</location>
        <topology evidence="1">Single-pass membrane protein</topology>
    </subcellularLocation>
</comment>
<evidence type="ECO:0000256" key="2">
    <source>
        <dbReference type="ARBA" id="ARBA00022475"/>
    </source>
</evidence>
<keyword evidence="5 6" id="KW-0472">Membrane</keyword>
<dbReference type="PANTHER" id="PTHR33885:SF3">
    <property type="entry name" value="PHAGE SHOCK PROTEIN C"/>
    <property type="match status" value="1"/>
</dbReference>
<dbReference type="OrthoDB" id="5772680at2"/>
<dbReference type="Pfam" id="PF22571">
    <property type="entry name" value="LiaI-LiaF-TM_PspC"/>
    <property type="match status" value="1"/>
</dbReference>
<dbReference type="InterPro" id="IPR007168">
    <property type="entry name" value="Phageshock_PspC_N"/>
</dbReference>
<protein>
    <submittedName>
        <fullName evidence="10">Transcriptional regulator</fullName>
    </submittedName>
</protein>
<proteinExistence type="predicted"/>
<dbReference type="AlphaFoldDB" id="A0A2H1EBG8"/>
<evidence type="ECO:0000313" key="11">
    <source>
        <dbReference type="Proteomes" id="UP000231564"/>
    </source>
</evidence>
<keyword evidence="4 6" id="KW-1133">Transmembrane helix</keyword>
<keyword evidence="11" id="KW-1185">Reference proteome</keyword>
<evidence type="ECO:0000313" key="10">
    <source>
        <dbReference type="EMBL" id="SFZ83382.1"/>
    </source>
</evidence>
<evidence type="ECO:0000256" key="1">
    <source>
        <dbReference type="ARBA" id="ARBA00004162"/>
    </source>
</evidence>
<feature type="transmembrane region" description="Helical" evidence="6">
    <location>
        <begin position="332"/>
        <end position="351"/>
    </location>
</feature>
<dbReference type="Pfam" id="PF22744">
    <property type="entry name" value="Toast-rack_PspC-Cterm"/>
    <property type="match status" value="1"/>
</dbReference>
<dbReference type="KEGG" id="tmar:MARIT_2038"/>
<accession>A0A2H1EBG8</accession>
<dbReference type="InterPro" id="IPR054319">
    <property type="entry name" value="PspC-rel_ToastRack"/>
</dbReference>
<evidence type="ECO:0000256" key="5">
    <source>
        <dbReference type="ARBA" id="ARBA00023136"/>
    </source>
</evidence>
<evidence type="ECO:0000256" key="4">
    <source>
        <dbReference type="ARBA" id="ARBA00022989"/>
    </source>
</evidence>
<keyword evidence="3 6" id="KW-0812">Transmembrane</keyword>
<dbReference type="Proteomes" id="UP000231564">
    <property type="component" value="Chromosome MARIT"/>
</dbReference>
<evidence type="ECO:0000256" key="6">
    <source>
        <dbReference type="SAM" id="Phobius"/>
    </source>
</evidence>
<dbReference type="InterPro" id="IPR054321">
    <property type="entry name" value="PspC-rel_TM"/>
</dbReference>
<keyword evidence="2" id="KW-1003">Cell membrane</keyword>